<dbReference type="Proteomes" id="UP001142175">
    <property type="component" value="Unassembled WGS sequence"/>
</dbReference>
<accession>A0A9X2P3T7</accession>
<dbReference type="AlphaFoldDB" id="A0A9X2P3T7"/>
<dbReference type="PROSITE" id="PS51257">
    <property type="entry name" value="PROKAR_LIPOPROTEIN"/>
    <property type="match status" value="1"/>
</dbReference>
<organism evidence="1 2">
    <name type="scientific">Aquiflexum gelatinilyticum</name>
    <dbReference type="NCBI Taxonomy" id="2961943"/>
    <lineage>
        <taxon>Bacteria</taxon>
        <taxon>Pseudomonadati</taxon>
        <taxon>Bacteroidota</taxon>
        <taxon>Cytophagia</taxon>
        <taxon>Cytophagales</taxon>
        <taxon>Cyclobacteriaceae</taxon>
        <taxon>Aquiflexum</taxon>
    </lineage>
</organism>
<evidence type="ECO:0000313" key="2">
    <source>
        <dbReference type="Proteomes" id="UP001142175"/>
    </source>
</evidence>
<keyword evidence="2" id="KW-1185">Reference proteome</keyword>
<name>A0A9X2P3T7_9BACT</name>
<dbReference type="Gene3D" id="2.170.15.10">
    <property type="entry name" value="Proaerolysin, chain A, domain 3"/>
    <property type="match status" value="1"/>
</dbReference>
<dbReference type="EMBL" id="JANSUY010000010">
    <property type="protein sequence ID" value="MCR9015729.1"/>
    <property type="molecule type" value="Genomic_DNA"/>
</dbReference>
<dbReference type="RefSeq" id="WP_258423592.1">
    <property type="nucleotide sequence ID" value="NZ_JANSUY010000010.1"/>
</dbReference>
<comment type="caution">
    <text evidence="1">The sequence shown here is derived from an EMBL/GenBank/DDBJ whole genome shotgun (WGS) entry which is preliminary data.</text>
</comment>
<sequence>MKTKIFTLLLGIGFLLLYSCKSDEDIAPDGPGEVIAGNGISTEDLDAFSGEIGIILNARSLARRGRFPTAAVVSVKAPSGTLTETLSLDPFAYMGLVKFPVAGLSQAQFKELTDGVQVEVTLKDEAGEDILSNHNLGTVSFLANPTPAIIETNINETFDFSTLMIDSGTGVYLQQVNADGTPLEAGVRWFRQSATAEMTVSANDFKDNLPDFVFQLTPVPERRNNFYIQLKSSGDYFSFTRLPSVNTFPAVVHTAPRKTTRKTLNGLSFADRSSYFFHLFKVRDGVYRLLTHDGKQVKEAAGVGLTLDYPGAKEIFFRVVAKEIEWSVQPISASVVEPILPKATSGFGFNSTLTNCSGGELQQTVGADFSEARTTTTGWSETISVNTTKTVSVSSTVGVSLNAPFFGAVSTYNASVTSGFEWSHSITSTSSTYASETRTQTETYFSSRVITVPPRKASLVYDAYQYYADVRVNYVQRMRISGKNESGRVLSGQEISSLFKISRFDGVINAVEDNSIVVTLLGYFVLDKFLETQSKVQEVPATCD</sequence>
<gene>
    <name evidence="1" type="ORF">NU887_11840</name>
</gene>
<protein>
    <submittedName>
        <fullName evidence="1">Uncharacterized protein</fullName>
    </submittedName>
</protein>
<evidence type="ECO:0000313" key="1">
    <source>
        <dbReference type="EMBL" id="MCR9015729.1"/>
    </source>
</evidence>
<dbReference type="SUPFAM" id="SSF56973">
    <property type="entry name" value="Aerolisin/ETX pore-forming domain"/>
    <property type="match status" value="1"/>
</dbReference>
<proteinExistence type="predicted"/>
<reference evidence="1" key="1">
    <citation type="submission" date="2022-08" db="EMBL/GenBank/DDBJ databases">
        <authorList>
            <person name="Zhang D."/>
        </authorList>
    </citation>
    <scope>NUCLEOTIDE SEQUENCE</scope>
    <source>
        <strain evidence="1">XJ19-11</strain>
    </source>
</reference>